<organism evidence="2 3">
    <name type="scientific">Thalassiosira oceanica</name>
    <name type="common">Marine diatom</name>
    <dbReference type="NCBI Taxonomy" id="159749"/>
    <lineage>
        <taxon>Eukaryota</taxon>
        <taxon>Sar</taxon>
        <taxon>Stramenopiles</taxon>
        <taxon>Ochrophyta</taxon>
        <taxon>Bacillariophyta</taxon>
        <taxon>Coscinodiscophyceae</taxon>
        <taxon>Thalassiosirophycidae</taxon>
        <taxon>Thalassiosirales</taxon>
        <taxon>Thalassiosiraceae</taxon>
        <taxon>Thalassiosira</taxon>
    </lineage>
</organism>
<dbReference type="Proteomes" id="UP000266841">
    <property type="component" value="Unassembled WGS sequence"/>
</dbReference>
<dbReference type="PANTHER" id="PTHR45011:SF1">
    <property type="entry name" value="DAP3-BINDING CELL DEATH ENHANCER 1"/>
    <property type="match status" value="1"/>
</dbReference>
<dbReference type="AlphaFoldDB" id="K0SJU9"/>
<proteinExistence type="predicted"/>
<dbReference type="InterPro" id="IPR052748">
    <property type="entry name" value="ISR_Activator"/>
</dbReference>
<protein>
    <submittedName>
        <fullName evidence="2">Uncharacterized protein</fullName>
    </submittedName>
</protein>
<evidence type="ECO:0000313" key="3">
    <source>
        <dbReference type="Proteomes" id="UP000266841"/>
    </source>
</evidence>
<dbReference type="InterPro" id="IPR006597">
    <property type="entry name" value="Sel1-like"/>
</dbReference>
<dbReference type="Gene3D" id="1.25.40.10">
    <property type="entry name" value="Tetratricopeptide repeat domain"/>
    <property type="match status" value="1"/>
</dbReference>
<sequence>MAPTFSLVTLPRTSVRLGPAPPNETACEALASVPQRGPNPPAGEGPQDRRRLKKEDVKAARTSRILLNSGDDMSLAEEHQPPAAGPIPDAVTEEELMSSGHKLPEGHTCPLCCLPIALPAGEHSKLKHVCVLQNAHSGQASDAARLALVRKRVDTRDPVATEFLASTYYHGNDGLRQDISRAIVLWSEAALLGDLNAHFNLGRMYFCGEGVEKDEARGIRHWQHAAIQGHPESRCLLGHFEDKSGNHELAVQHLLISAKMGLQKSLNEIKGMFMKGHATKAQYAEALNGYQDALEETKSPQREEAKKFNGSD</sequence>
<feature type="compositionally biased region" description="Basic and acidic residues" evidence="1">
    <location>
        <begin position="46"/>
        <end position="59"/>
    </location>
</feature>
<feature type="region of interest" description="Disordered" evidence="1">
    <location>
        <begin position="14"/>
        <end position="88"/>
    </location>
</feature>
<dbReference type="SUPFAM" id="SSF81901">
    <property type="entry name" value="HCP-like"/>
    <property type="match status" value="1"/>
</dbReference>
<dbReference type="EMBL" id="AGNL01020235">
    <property type="protein sequence ID" value="EJK61266.1"/>
    <property type="molecule type" value="Genomic_DNA"/>
</dbReference>
<dbReference type="SMART" id="SM00671">
    <property type="entry name" value="SEL1"/>
    <property type="match status" value="3"/>
</dbReference>
<dbReference type="Pfam" id="PF08238">
    <property type="entry name" value="Sel1"/>
    <property type="match status" value="3"/>
</dbReference>
<accession>K0SJU9</accession>
<name>K0SJU9_THAOC</name>
<keyword evidence="3" id="KW-1185">Reference proteome</keyword>
<evidence type="ECO:0000313" key="2">
    <source>
        <dbReference type="EMBL" id="EJK61266.1"/>
    </source>
</evidence>
<gene>
    <name evidence="2" type="ORF">THAOC_18282</name>
</gene>
<dbReference type="PANTHER" id="PTHR45011">
    <property type="entry name" value="DAP3-BINDING CELL DEATH ENHANCER 1"/>
    <property type="match status" value="1"/>
</dbReference>
<dbReference type="InterPro" id="IPR011990">
    <property type="entry name" value="TPR-like_helical_dom_sf"/>
</dbReference>
<reference evidence="2 3" key="1">
    <citation type="journal article" date="2012" name="Genome Biol.">
        <title>Genome and low-iron response of an oceanic diatom adapted to chronic iron limitation.</title>
        <authorList>
            <person name="Lommer M."/>
            <person name="Specht M."/>
            <person name="Roy A.S."/>
            <person name="Kraemer L."/>
            <person name="Andreson R."/>
            <person name="Gutowska M.A."/>
            <person name="Wolf J."/>
            <person name="Bergner S.V."/>
            <person name="Schilhabel M.B."/>
            <person name="Klostermeier U.C."/>
            <person name="Beiko R.G."/>
            <person name="Rosenstiel P."/>
            <person name="Hippler M."/>
            <person name="Laroche J."/>
        </authorList>
    </citation>
    <scope>NUCLEOTIDE SEQUENCE [LARGE SCALE GENOMIC DNA]</scope>
    <source>
        <strain evidence="2 3">CCMP1005</strain>
    </source>
</reference>
<comment type="caution">
    <text evidence="2">The sequence shown here is derived from an EMBL/GenBank/DDBJ whole genome shotgun (WGS) entry which is preliminary data.</text>
</comment>
<evidence type="ECO:0000256" key="1">
    <source>
        <dbReference type="SAM" id="MobiDB-lite"/>
    </source>
</evidence>